<comment type="caution">
    <text evidence="7">The sequence shown here is derived from an EMBL/GenBank/DDBJ whole genome shotgun (WGS) entry which is preliminary data.</text>
</comment>
<reference evidence="7 8" key="1">
    <citation type="journal article" date="2016" name="Nat. Commun.">
        <title>Extremotolerant tardigrade genome and improved radiotolerance of human cultured cells by tardigrade-unique protein.</title>
        <authorList>
            <person name="Hashimoto T."/>
            <person name="Horikawa D.D."/>
            <person name="Saito Y."/>
            <person name="Kuwahara H."/>
            <person name="Kozuka-Hata H."/>
            <person name="Shin-I T."/>
            <person name="Minakuchi Y."/>
            <person name="Ohishi K."/>
            <person name="Motoyama A."/>
            <person name="Aizu T."/>
            <person name="Enomoto A."/>
            <person name="Kondo K."/>
            <person name="Tanaka S."/>
            <person name="Hara Y."/>
            <person name="Koshikawa S."/>
            <person name="Sagara H."/>
            <person name="Miura T."/>
            <person name="Yokobori S."/>
            <person name="Miyagawa K."/>
            <person name="Suzuki Y."/>
            <person name="Kubo T."/>
            <person name="Oyama M."/>
            <person name="Kohara Y."/>
            <person name="Fujiyama A."/>
            <person name="Arakawa K."/>
            <person name="Katayama T."/>
            <person name="Toyoda A."/>
            <person name="Kunieda T."/>
        </authorList>
    </citation>
    <scope>NUCLEOTIDE SEQUENCE [LARGE SCALE GENOMIC DNA]</scope>
    <source>
        <strain evidence="7 8">YOKOZUNA-1</strain>
    </source>
</reference>
<dbReference type="PROSITE" id="PS51401">
    <property type="entry name" value="CHORD"/>
    <property type="match status" value="2"/>
</dbReference>
<feature type="domain" description="CS" evidence="5">
    <location>
        <begin position="220"/>
        <end position="310"/>
    </location>
</feature>
<evidence type="ECO:0000259" key="5">
    <source>
        <dbReference type="PROSITE" id="PS51203"/>
    </source>
</evidence>
<dbReference type="Pfam" id="PF04969">
    <property type="entry name" value="CS"/>
    <property type="match status" value="1"/>
</dbReference>
<organism evidence="7 8">
    <name type="scientific">Ramazzottius varieornatus</name>
    <name type="common">Water bear</name>
    <name type="synonym">Tardigrade</name>
    <dbReference type="NCBI Taxonomy" id="947166"/>
    <lineage>
        <taxon>Eukaryota</taxon>
        <taxon>Metazoa</taxon>
        <taxon>Ecdysozoa</taxon>
        <taxon>Tardigrada</taxon>
        <taxon>Eutardigrada</taxon>
        <taxon>Parachela</taxon>
        <taxon>Hypsibioidea</taxon>
        <taxon>Ramazzottiidae</taxon>
        <taxon>Ramazzottius</taxon>
    </lineage>
</organism>
<dbReference type="STRING" id="947166.A0A1D1UQN7"/>
<keyword evidence="2" id="KW-0677">Repeat</keyword>
<dbReference type="Gene3D" id="2.60.40.790">
    <property type="match status" value="1"/>
</dbReference>
<dbReference type="Gene3D" id="4.10.1130.20">
    <property type="match status" value="2"/>
</dbReference>
<evidence type="ECO:0000313" key="8">
    <source>
        <dbReference type="Proteomes" id="UP000186922"/>
    </source>
</evidence>
<dbReference type="SUPFAM" id="SSF49764">
    <property type="entry name" value="HSP20-like chaperones"/>
    <property type="match status" value="1"/>
</dbReference>
<protein>
    <recommendedName>
        <fullName evidence="9">CHORD domain-containing protein</fullName>
    </recommendedName>
</protein>
<dbReference type="PANTHER" id="PTHR46983:SF3">
    <property type="entry name" value="CHPADIPLOID STATE MAINTENANCE PROTEIN CHPA"/>
    <property type="match status" value="1"/>
</dbReference>
<sequence>MSDATELFCYNKGCAKKFMDKDNYAGACTFHPGEPYFHDAYKEWTCCKKRSVDFTEFLNYKGCTISRHNPEKPPEKEKPRAVDIPDISVAPPKPSAPIVRPDAQTPMTKLKTEVTPSLWKALQEQAGNQETQQKGKGDAKDSVRVGDACQHRGCGKAFAGAQSNSEICVFHPGVPIFHEGMKYWSCCQRKTSEFDQFMNQPGCEQGTHVWKKSDEEMKSVSACRTDWFQTGSHVSVNYYAKNSVPEKSVVEANPVKLHVKIVFDAGQSVFEKEFELDGIIDVENSEVTMAGPKVEVKLKKAEISVWKNLEWSK</sequence>
<feature type="region of interest" description="Disordered" evidence="4">
    <location>
        <begin position="66"/>
        <end position="102"/>
    </location>
</feature>
<dbReference type="PANTHER" id="PTHR46983">
    <property type="entry name" value="CYSTEINE AND HISTIDINE-RICH DOMAIN-CONTAINING PROTEIN 1"/>
    <property type="match status" value="1"/>
</dbReference>
<evidence type="ECO:0000313" key="7">
    <source>
        <dbReference type="EMBL" id="GAU89992.1"/>
    </source>
</evidence>
<dbReference type="InterPro" id="IPR008978">
    <property type="entry name" value="HSP20-like_chaperone"/>
</dbReference>
<gene>
    <name evidence="7" type="primary">RvY_02476-1</name>
    <name evidence="7" type="synonym">RvY_02476.1</name>
    <name evidence="7" type="ORF">RvY_02476</name>
</gene>
<dbReference type="InterPro" id="IPR039790">
    <property type="entry name" value="CHRD1"/>
</dbReference>
<dbReference type="InterPro" id="IPR007051">
    <property type="entry name" value="CHORD_dom"/>
</dbReference>
<evidence type="ECO:0008006" key="9">
    <source>
        <dbReference type="Google" id="ProtNLM"/>
    </source>
</evidence>
<feature type="domain" description="CHORD" evidence="6">
    <location>
        <begin position="9"/>
        <end position="68"/>
    </location>
</feature>
<dbReference type="InterPro" id="IPR007052">
    <property type="entry name" value="CS_dom"/>
</dbReference>
<keyword evidence="8" id="KW-1185">Reference proteome</keyword>
<keyword evidence="1" id="KW-0479">Metal-binding</keyword>
<dbReference type="EMBL" id="BDGG01000001">
    <property type="protein sequence ID" value="GAU89992.1"/>
    <property type="molecule type" value="Genomic_DNA"/>
</dbReference>
<name>A0A1D1UQN7_RAMVA</name>
<feature type="domain" description="CHORD" evidence="6">
    <location>
        <begin position="149"/>
        <end position="208"/>
    </location>
</feature>
<keyword evidence="3" id="KW-0862">Zinc</keyword>
<evidence type="ECO:0000256" key="1">
    <source>
        <dbReference type="ARBA" id="ARBA00022723"/>
    </source>
</evidence>
<evidence type="ECO:0000256" key="3">
    <source>
        <dbReference type="ARBA" id="ARBA00022833"/>
    </source>
</evidence>
<dbReference type="GO" id="GO:0046872">
    <property type="term" value="F:metal ion binding"/>
    <property type="evidence" value="ECO:0007669"/>
    <property type="project" value="UniProtKB-KW"/>
</dbReference>
<evidence type="ECO:0000256" key="4">
    <source>
        <dbReference type="SAM" id="MobiDB-lite"/>
    </source>
</evidence>
<dbReference type="AlphaFoldDB" id="A0A1D1UQN7"/>
<dbReference type="Proteomes" id="UP000186922">
    <property type="component" value="Unassembled WGS sequence"/>
</dbReference>
<feature type="compositionally biased region" description="Basic and acidic residues" evidence="4">
    <location>
        <begin position="68"/>
        <end position="83"/>
    </location>
</feature>
<dbReference type="Pfam" id="PF04968">
    <property type="entry name" value="CHORD"/>
    <property type="match status" value="2"/>
</dbReference>
<evidence type="ECO:0000256" key="2">
    <source>
        <dbReference type="ARBA" id="ARBA00022737"/>
    </source>
</evidence>
<dbReference type="OrthoDB" id="10261079at2759"/>
<evidence type="ECO:0000259" key="6">
    <source>
        <dbReference type="PROSITE" id="PS51401"/>
    </source>
</evidence>
<dbReference type="PROSITE" id="PS51203">
    <property type="entry name" value="CS"/>
    <property type="match status" value="1"/>
</dbReference>
<accession>A0A1D1UQN7</accession>
<proteinExistence type="predicted"/>